<organism evidence="1">
    <name type="scientific">uncultured Caudovirales phage</name>
    <dbReference type="NCBI Taxonomy" id="2100421"/>
    <lineage>
        <taxon>Viruses</taxon>
        <taxon>Duplodnaviria</taxon>
        <taxon>Heunggongvirae</taxon>
        <taxon>Uroviricota</taxon>
        <taxon>Caudoviricetes</taxon>
        <taxon>Peduoviridae</taxon>
        <taxon>Maltschvirus</taxon>
        <taxon>Maltschvirus maltsch</taxon>
    </lineage>
</organism>
<accession>A0A6J5KYU3</accession>
<protein>
    <submittedName>
        <fullName evidence="1">Uncharacterized protein</fullName>
    </submittedName>
</protein>
<proteinExistence type="predicted"/>
<sequence>MATYQELMDAARNAHDAGDSEGAARLVQMAANAKQEVKKPIDFSIPTEEALRTSSVKEQPNVRSYGEETGRQLGLTGRYITEGVLGGVDAAGNLVRKGLNVALPQNMQINQRSLAENVTSGLGLPKPENRLERMVAAPSEALAGTATGGKLAQVSQPVSQVGNIIKEALTSNMPSQAASSIGSGFGSQIAQEAGGGMWSQLLGSLIGGGVGTMAVKPVATTPSTAQLQNVNKDTLLQKAQKEGYIALPSDVGAGKGAKALETISGKFKSEELASARNQNVSNNLTRKYLGLPESAPINVDTLDSIRSSMSPAYEAVKQTGIINLGEKNPFSKIVEGVQFSKGGKDALMGEVKPNYAIDASNAVEQIKQLRATGDAYYKSGTNIQKPDPAHLALGKQYIAEANKLENILESHVSQIGQPELIQNLKNARKEIAKTYTIQNALVGENVVDYRKIGNMLDKKPITGELELAAKFAKEFKRVNKPVAYEPTAFTLPDVYGTAIGGALDLMTGVPLATAIPAARVGSRYLMESKPFQQRYVKPQYPSNAMPVLPYSSLLDITNQQK</sequence>
<dbReference type="EMBL" id="LR796197">
    <property type="protein sequence ID" value="CAB4126435.1"/>
    <property type="molecule type" value="Genomic_DNA"/>
</dbReference>
<evidence type="ECO:0000313" key="1">
    <source>
        <dbReference type="EMBL" id="CAB4126435.1"/>
    </source>
</evidence>
<reference evidence="1" key="1">
    <citation type="submission" date="2020-04" db="EMBL/GenBank/DDBJ databases">
        <authorList>
            <person name="Chiriac C."/>
            <person name="Salcher M."/>
            <person name="Ghai R."/>
            <person name="Kavagutti S V."/>
        </authorList>
    </citation>
    <scope>NUCLEOTIDE SEQUENCE</scope>
</reference>
<gene>
    <name evidence="1" type="ORF">UFOVP89_55</name>
</gene>
<name>A0A6J5KYU3_9CAUD</name>